<sequence length="200" mass="22026">MGFRFLSVPGHRVVEHPRALPDEDRLEPELPPLPEAVERALAGAEFRDVRARDRLRALLQGDRPPKLGSPGKGFGPSAVFAQPPNDLPAMLRLADELEMLARREAGERALVWKCTECAARYAVPVSLVRPVSIRCERCGNPVELNVQRSLGEEALVDPFLGAVNNCRQELASFFREAMARGWPVLVSENARAPVASDEGE</sequence>
<gene>
    <name evidence="1" type="ORF">SYV04_02765</name>
</gene>
<organism evidence="1 2">
    <name type="scientific">Hyalangium rubrum</name>
    <dbReference type="NCBI Taxonomy" id="3103134"/>
    <lineage>
        <taxon>Bacteria</taxon>
        <taxon>Pseudomonadati</taxon>
        <taxon>Myxococcota</taxon>
        <taxon>Myxococcia</taxon>
        <taxon>Myxococcales</taxon>
        <taxon>Cystobacterineae</taxon>
        <taxon>Archangiaceae</taxon>
        <taxon>Hyalangium</taxon>
    </lineage>
</organism>
<protein>
    <submittedName>
        <fullName evidence="1">Uncharacterized protein</fullName>
    </submittedName>
</protein>
<dbReference type="RefSeq" id="WP_321543994.1">
    <property type="nucleotide sequence ID" value="NZ_JAXIVS010000001.1"/>
</dbReference>
<dbReference type="Proteomes" id="UP001291309">
    <property type="component" value="Unassembled WGS sequence"/>
</dbReference>
<comment type="caution">
    <text evidence="1">The sequence shown here is derived from an EMBL/GenBank/DDBJ whole genome shotgun (WGS) entry which is preliminary data.</text>
</comment>
<proteinExistence type="predicted"/>
<evidence type="ECO:0000313" key="1">
    <source>
        <dbReference type="EMBL" id="MDY7225281.1"/>
    </source>
</evidence>
<accession>A0ABU5GW16</accession>
<reference evidence="1 2" key="1">
    <citation type="submission" date="2023-12" db="EMBL/GenBank/DDBJ databases">
        <title>the genome sequence of Hyalangium sp. s54d21.</title>
        <authorList>
            <person name="Zhang X."/>
        </authorList>
    </citation>
    <scope>NUCLEOTIDE SEQUENCE [LARGE SCALE GENOMIC DNA]</scope>
    <source>
        <strain evidence="2">s54d21</strain>
    </source>
</reference>
<name>A0ABU5GW16_9BACT</name>
<keyword evidence="2" id="KW-1185">Reference proteome</keyword>
<dbReference type="EMBL" id="JAXIVS010000001">
    <property type="protein sequence ID" value="MDY7225281.1"/>
    <property type="molecule type" value="Genomic_DNA"/>
</dbReference>
<evidence type="ECO:0000313" key="2">
    <source>
        <dbReference type="Proteomes" id="UP001291309"/>
    </source>
</evidence>